<dbReference type="InterPro" id="IPR000683">
    <property type="entry name" value="Gfo/Idh/MocA-like_OxRdtase_N"/>
</dbReference>
<evidence type="ECO:0000313" key="5">
    <source>
        <dbReference type="Proteomes" id="UP000275281"/>
    </source>
</evidence>
<keyword evidence="1" id="KW-0732">Signal</keyword>
<dbReference type="Gene3D" id="3.40.50.720">
    <property type="entry name" value="NAD(P)-binding Rossmann-like Domain"/>
    <property type="match status" value="1"/>
</dbReference>
<dbReference type="InterPro" id="IPR036291">
    <property type="entry name" value="NAD(P)-bd_dom_sf"/>
</dbReference>
<dbReference type="Pfam" id="PF01408">
    <property type="entry name" value="GFO_IDH_MocA"/>
    <property type="match status" value="1"/>
</dbReference>
<evidence type="ECO:0000259" key="3">
    <source>
        <dbReference type="Pfam" id="PF21378"/>
    </source>
</evidence>
<dbReference type="EMBL" id="RPOK01000001">
    <property type="protein sequence ID" value="RPJ68347.1"/>
    <property type="molecule type" value="Genomic_DNA"/>
</dbReference>
<dbReference type="PANTHER" id="PTHR43708:SF4">
    <property type="entry name" value="OXIDOREDUCTASE YCEM-RELATED"/>
    <property type="match status" value="1"/>
</dbReference>
<comment type="caution">
    <text evidence="4">The sequence shown here is derived from an EMBL/GenBank/DDBJ whole genome shotgun (WGS) entry which is preliminary data.</text>
</comment>
<dbReference type="InterPro" id="IPR048477">
    <property type="entry name" value="YceM-like_C"/>
</dbReference>
<dbReference type="SUPFAM" id="SSF51735">
    <property type="entry name" value="NAD(P)-binding Rossmann-fold domains"/>
    <property type="match status" value="1"/>
</dbReference>
<sequence length="338" mass="38993">MLFDYFVVWSMHLYRKYQRLLVLCHFINKGKALMRIAMIGLGDIALKAYLPVVTSHPKVTPVLCTRNAATLAALAKQYRIQETYTELAALIKSQPDAVMIHSSTDSHFTIAMQCLQAGIPVFIDKPISYYMNECEQVMDVSAQKNIPIFVGFNRRYAPLYQLLLSVSPIHIKYQKNRFALPDEPRVFIFDDFIHVLDFCIFAGQTHGCTLDDDQLNVFAHSQGAELGVISVEWRCKHVLFSASMNRLNGGNEERLEYFAENQKWQIDNLREGHVLKNNTRSPLRFGDWDSTLYKRGFVTMFEQFIASLEHGKTSTTYHDGILRVHRLCERLVNQLHKH</sequence>
<evidence type="ECO:0000259" key="2">
    <source>
        <dbReference type="Pfam" id="PF01408"/>
    </source>
</evidence>
<accession>A0A3N5Y306</accession>
<proteinExistence type="predicted"/>
<dbReference type="AlphaFoldDB" id="A0A3N5Y306"/>
<organism evidence="4 5">
    <name type="scientific">Alteromonas sediminis</name>
    <dbReference type="NCBI Taxonomy" id="2259342"/>
    <lineage>
        <taxon>Bacteria</taxon>
        <taxon>Pseudomonadati</taxon>
        <taxon>Pseudomonadota</taxon>
        <taxon>Gammaproteobacteria</taxon>
        <taxon>Alteromonadales</taxon>
        <taxon>Alteromonadaceae</taxon>
        <taxon>Alteromonas/Salinimonas group</taxon>
        <taxon>Alteromonas</taxon>
    </lineage>
</organism>
<evidence type="ECO:0000313" key="4">
    <source>
        <dbReference type="EMBL" id="RPJ68347.1"/>
    </source>
</evidence>
<dbReference type="SUPFAM" id="SSF55347">
    <property type="entry name" value="Glyceraldehyde-3-phosphate dehydrogenase-like, C-terminal domain"/>
    <property type="match status" value="1"/>
</dbReference>
<name>A0A3N5Y306_9ALTE</name>
<dbReference type="InterPro" id="IPR051317">
    <property type="entry name" value="Gfo/Idh/MocA_oxidoreduct"/>
</dbReference>
<feature type="domain" description="Gfo/Idh/MocA-like oxidoreductase N-terminal" evidence="2">
    <location>
        <begin position="34"/>
        <end position="152"/>
    </location>
</feature>
<feature type="domain" description="YceM-like C-terminal" evidence="3">
    <location>
        <begin position="166"/>
        <end position="273"/>
    </location>
</feature>
<dbReference type="GO" id="GO:0000166">
    <property type="term" value="F:nucleotide binding"/>
    <property type="evidence" value="ECO:0007669"/>
    <property type="project" value="InterPro"/>
</dbReference>
<dbReference type="PANTHER" id="PTHR43708">
    <property type="entry name" value="CONSERVED EXPRESSED OXIDOREDUCTASE (EUROFUNG)"/>
    <property type="match status" value="1"/>
</dbReference>
<dbReference type="Pfam" id="PF21378">
    <property type="entry name" value="YceM-like_C"/>
    <property type="match status" value="1"/>
</dbReference>
<reference evidence="4 5" key="1">
    <citation type="submission" date="2018-11" db="EMBL/GenBank/DDBJ databases">
        <authorList>
            <person name="Ye M.-Q."/>
            <person name="Du Z.-J."/>
        </authorList>
    </citation>
    <scope>NUCLEOTIDE SEQUENCE [LARGE SCALE GENOMIC DNA]</scope>
    <source>
        <strain evidence="4 5">U0105</strain>
    </source>
</reference>
<dbReference type="Proteomes" id="UP000275281">
    <property type="component" value="Unassembled WGS sequence"/>
</dbReference>
<protein>
    <submittedName>
        <fullName evidence="4">Gfo/Idh/MocA family oxidoreductase</fullName>
    </submittedName>
</protein>
<dbReference type="Gene3D" id="3.30.360.10">
    <property type="entry name" value="Dihydrodipicolinate Reductase, domain 2"/>
    <property type="match status" value="1"/>
</dbReference>
<evidence type="ECO:0000256" key="1">
    <source>
        <dbReference type="ARBA" id="ARBA00022729"/>
    </source>
</evidence>
<dbReference type="OrthoDB" id="9781031at2"/>
<gene>
    <name evidence="4" type="ORF">DRW07_02755</name>
</gene>
<keyword evidence="5" id="KW-1185">Reference proteome</keyword>